<protein>
    <submittedName>
        <fullName evidence="1">Uncharacterized protein</fullName>
    </submittedName>
</protein>
<organism evidence="1 2">
    <name type="scientific">Aegilops tauschii subsp. strangulata</name>
    <name type="common">Goatgrass</name>
    <dbReference type="NCBI Taxonomy" id="200361"/>
    <lineage>
        <taxon>Eukaryota</taxon>
        <taxon>Viridiplantae</taxon>
        <taxon>Streptophyta</taxon>
        <taxon>Embryophyta</taxon>
        <taxon>Tracheophyta</taxon>
        <taxon>Spermatophyta</taxon>
        <taxon>Magnoliopsida</taxon>
        <taxon>Liliopsida</taxon>
        <taxon>Poales</taxon>
        <taxon>Poaceae</taxon>
        <taxon>BOP clade</taxon>
        <taxon>Pooideae</taxon>
        <taxon>Triticodae</taxon>
        <taxon>Triticeae</taxon>
        <taxon>Triticinae</taxon>
        <taxon>Aegilops</taxon>
    </lineage>
</organism>
<dbReference type="Proteomes" id="UP000015105">
    <property type="component" value="Chromosome 4D"/>
</dbReference>
<reference evidence="1" key="3">
    <citation type="journal article" date="2017" name="Nature">
        <title>Genome sequence of the progenitor of the wheat D genome Aegilops tauschii.</title>
        <authorList>
            <person name="Luo M.C."/>
            <person name="Gu Y.Q."/>
            <person name="Puiu D."/>
            <person name="Wang H."/>
            <person name="Twardziok S.O."/>
            <person name="Deal K.R."/>
            <person name="Huo N."/>
            <person name="Zhu T."/>
            <person name="Wang L."/>
            <person name="Wang Y."/>
            <person name="McGuire P.E."/>
            <person name="Liu S."/>
            <person name="Long H."/>
            <person name="Ramasamy R.K."/>
            <person name="Rodriguez J.C."/>
            <person name="Van S.L."/>
            <person name="Yuan L."/>
            <person name="Wang Z."/>
            <person name="Xia Z."/>
            <person name="Xiao L."/>
            <person name="Anderson O.D."/>
            <person name="Ouyang S."/>
            <person name="Liang Y."/>
            <person name="Zimin A.V."/>
            <person name="Pertea G."/>
            <person name="Qi P."/>
            <person name="Bennetzen J.L."/>
            <person name="Dai X."/>
            <person name="Dawson M.W."/>
            <person name="Muller H.G."/>
            <person name="Kugler K."/>
            <person name="Rivarola-Duarte L."/>
            <person name="Spannagl M."/>
            <person name="Mayer K.F.X."/>
            <person name="Lu F.H."/>
            <person name="Bevan M.W."/>
            <person name="Leroy P."/>
            <person name="Li P."/>
            <person name="You F.M."/>
            <person name="Sun Q."/>
            <person name="Liu Z."/>
            <person name="Lyons E."/>
            <person name="Wicker T."/>
            <person name="Salzberg S.L."/>
            <person name="Devos K.M."/>
            <person name="Dvorak J."/>
        </authorList>
    </citation>
    <scope>NUCLEOTIDE SEQUENCE [LARGE SCALE GENOMIC DNA]</scope>
    <source>
        <strain evidence="1">cv. AL8/78</strain>
    </source>
</reference>
<keyword evidence="2" id="KW-1185">Reference proteome</keyword>
<dbReference type="EnsemblPlants" id="AET4Gv20682300.1">
    <property type="protein sequence ID" value="AET4Gv20682300.1"/>
    <property type="gene ID" value="AET4Gv20682300"/>
</dbReference>
<dbReference type="Gramene" id="AET4Gv20682300.1">
    <property type="protein sequence ID" value="AET4Gv20682300.1"/>
    <property type="gene ID" value="AET4Gv20682300"/>
</dbReference>
<accession>A0A453IUJ6</accession>
<dbReference type="PANTHER" id="PTHR47826">
    <property type="entry name" value="OS03G0164700 PROTEIN"/>
    <property type="match status" value="1"/>
</dbReference>
<proteinExistence type="predicted"/>
<evidence type="ECO:0000313" key="2">
    <source>
        <dbReference type="Proteomes" id="UP000015105"/>
    </source>
</evidence>
<reference evidence="2" key="2">
    <citation type="journal article" date="2017" name="Nat. Plants">
        <title>The Aegilops tauschii genome reveals multiple impacts of transposons.</title>
        <authorList>
            <person name="Zhao G."/>
            <person name="Zou C."/>
            <person name="Li K."/>
            <person name="Wang K."/>
            <person name="Li T."/>
            <person name="Gao L."/>
            <person name="Zhang X."/>
            <person name="Wang H."/>
            <person name="Yang Z."/>
            <person name="Liu X."/>
            <person name="Jiang W."/>
            <person name="Mao L."/>
            <person name="Kong X."/>
            <person name="Jiao Y."/>
            <person name="Jia J."/>
        </authorList>
    </citation>
    <scope>NUCLEOTIDE SEQUENCE [LARGE SCALE GENOMIC DNA]</scope>
    <source>
        <strain evidence="2">cv. AL8/78</strain>
    </source>
</reference>
<sequence>EARRRPPPQGGDGKETDLATLGNLCVDVVLSVPCLPPAQRDERLAYMEGLAASPPDQVEPQPVRLLRCAKPLYSHSTPPNCSAAVYNLFRVSAALCCLIVMICR</sequence>
<reference evidence="1" key="4">
    <citation type="submission" date="2019-03" db="UniProtKB">
        <authorList>
            <consortium name="EnsemblPlants"/>
        </authorList>
    </citation>
    <scope>IDENTIFICATION</scope>
</reference>
<reference evidence="1" key="5">
    <citation type="journal article" date="2021" name="G3 (Bethesda)">
        <title>Aegilops tauschii genome assembly Aet v5.0 features greater sequence contiguity and improved annotation.</title>
        <authorList>
            <person name="Wang L."/>
            <person name="Zhu T."/>
            <person name="Rodriguez J.C."/>
            <person name="Deal K.R."/>
            <person name="Dubcovsky J."/>
            <person name="McGuire P.E."/>
            <person name="Lux T."/>
            <person name="Spannagl M."/>
            <person name="Mayer K.F.X."/>
            <person name="Baldrich P."/>
            <person name="Meyers B.C."/>
            <person name="Huo N."/>
            <person name="Gu Y.Q."/>
            <person name="Zhou H."/>
            <person name="Devos K.M."/>
            <person name="Bennetzen J.L."/>
            <person name="Unver T."/>
            <person name="Budak H."/>
            <person name="Gulick P.J."/>
            <person name="Galiba G."/>
            <person name="Kalapos B."/>
            <person name="Nelson D.R."/>
            <person name="Li P."/>
            <person name="You F.M."/>
            <person name="Luo M.C."/>
            <person name="Dvorak J."/>
        </authorList>
    </citation>
    <scope>NUCLEOTIDE SEQUENCE [LARGE SCALE GENOMIC DNA]</scope>
    <source>
        <strain evidence="1">cv. AL8/78</strain>
    </source>
</reference>
<reference evidence="2" key="1">
    <citation type="journal article" date="2014" name="Science">
        <title>Ancient hybridizations among the ancestral genomes of bread wheat.</title>
        <authorList>
            <consortium name="International Wheat Genome Sequencing Consortium,"/>
            <person name="Marcussen T."/>
            <person name="Sandve S.R."/>
            <person name="Heier L."/>
            <person name="Spannagl M."/>
            <person name="Pfeifer M."/>
            <person name="Jakobsen K.S."/>
            <person name="Wulff B.B."/>
            <person name="Steuernagel B."/>
            <person name="Mayer K.F."/>
            <person name="Olsen O.A."/>
        </authorList>
    </citation>
    <scope>NUCLEOTIDE SEQUENCE [LARGE SCALE GENOMIC DNA]</scope>
    <source>
        <strain evidence="2">cv. AL8/78</strain>
    </source>
</reference>
<name>A0A453IUJ6_AEGTS</name>
<dbReference type="PANTHER" id="PTHR47826:SF1">
    <property type="entry name" value="OS03G0164700 PROTEIN"/>
    <property type="match status" value="1"/>
</dbReference>
<dbReference type="AlphaFoldDB" id="A0A453IUJ6"/>
<evidence type="ECO:0000313" key="1">
    <source>
        <dbReference type="EnsemblPlants" id="AET4Gv20682300.1"/>
    </source>
</evidence>